<dbReference type="SUPFAM" id="SSF56935">
    <property type="entry name" value="Porins"/>
    <property type="match status" value="1"/>
</dbReference>
<keyword evidence="1" id="KW-0472">Membrane</keyword>
<dbReference type="InterPro" id="IPR008969">
    <property type="entry name" value="CarboxyPept-like_regulatory"/>
</dbReference>
<dbReference type="Gene3D" id="2.170.130.10">
    <property type="entry name" value="TonB-dependent receptor, plug domain"/>
    <property type="match status" value="1"/>
</dbReference>
<dbReference type="PATRIC" id="fig|1433126.3.peg.1010"/>
<accession>A0A060R7C6</accession>
<dbReference type="eggNOG" id="COG1629">
    <property type="taxonomic scope" value="Bacteria"/>
</dbReference>
<feature type="chain" id="PRO_5001590659" evidence="2">
    <location>
        <begin position="39"/>
        <end position="1047"/>
    </location>
</feature>
<dbReference type="InterPro" id="IPR023996">
    <property type="entry name" value="TonB-dep_OMP_SusC/RagA"/>
</dbReference>
<keyword evidence="1" id="KW-1134">Transmembrane beta strand</keyword>
<keyword evidence="5" id="KW-1185">Reference proteome</keyword>
<dbReference type="Pfam" id="PF07715">
    <property type="entry name" value="Plug"/>
    <property type="match status" value="1"/>
</dbReference>
<keyword evidence="1" id="KW-0812">Transmembrane</keyword>
<dbReference type="GO" id="GO:0009279">
    <property type="term" value="C:cell outer membrane"/>
    <property type="evidence" value="ECO:0007669"/>
    <property type="project" value="UniProtKB-SubCell"/>
</dbReference>
<protein>
    <submittedName>
        <fullName evidence="4">SusC/RagA family TonB-linked outer membrane protein</fullName>
    </submittedName>
</protein>
<name>A0A060R7C6_9BACT</name>
<feature type="signal peptide" evidence="2">
    <location>
        <begin position="1"/>
        <end position="38"/>
    </location>
</feature>
<organism evidence="4 5">
    <name type="scientific">Mucinivorans hirudinis</name>
    <dbReference type="NCBI Taxonomy" id="1433126"/>
    <lineage>
        <taxon>Bacteria</taxon>
        <taxon>Pseudomonadati</taxon>
        <taxon>Bacteroidota</taxon>
        <taxon>Bacteroidia</taxon>
        <taxon>Bacteroidales</taxon>
        <taxon>Rikenellaceae</taxon>
        <taxon>Mucinivorans</taxon>
    </lineage>
</organism>
<dbReference type="Gene3D" id="2.60.40.1120">
    <property type="entry name" value="Carboxypeptidase-like, regulatory domain"/>
    <property type="match status" value="1"/>
</dbReference>
<evidence type="ECO:0000313" key="4">
    <source>
        <dbReference type="EMBL" id="CDN31110.1"/>
    </source>
</evidence>
<comment type="subcellular location">
    <subcellularLocation>
        <location evidence="1">Cell outer membrane</location>
        <topology evidence="1">Multi-pass membrane protein</topology>
    </subcellularLocation>
</comment>
<sequence>MNKILQKFSTRGSNLPYRFATVVFALIMSLAANNAAFAQTLKVTGKVTDINNEPIIGATVSVKGTNNATMTDVSGNFAIDKVPSNGVLLFTYVGYNNKEAAVEGRKEINMVMEESVIGLDNVIVIGYGKTTQRNLASSVSTIKAEAIVGTPVTNITQGLAGRASGLIVVGNGGGINQKDNISIRGGGTPLIVINGVISSYNDFALINSEDIASLNILKDAAATAVYGAIGGDGAIVITTKTGRGKTTFNVTADFMLTQPTLLEGKLDSYQRAVAMNNLQDMYGLAPTYSQDQLNKYLDGSDPLNYGNFDWQKAALNTFAPQQKYNITAQGGDENNNYYLSLGILDQGTIFKANTNDQQRYNFRFAQNSYINEIGLRISPSIEGYQEETRAPLNTTAPGGIDNYYYYVFGHVQNKSPEQNGLNPFGQIYSGTTDNPLAEMSADGGYHKRSATRLRGQLELNWALPWVEGLELRATGNYSANFQADKSWNASTPVYDWQGKLSPAAPMSLSKSSSRSYQYTLQYFGSYRRKFDDKHDVDVTAGYEASYGWGESLLAARSGFLIPIDQMSSGPASSQTNGSGEGVSIANAGYIGRAKYIYDDRYLAEVTMRYDGSDLFPPDKRWGLFYSGSLAWTISNEKFFQNSKLASVVNFLKLRASYGQTGLVHLDGNGNPIRWEYLSSYGYNANGYIIDGKIYPIFGEGALPSPDITWYQRNTLDYGLDFELLQGRLKGSVDYFYMVTKNYLASPSATSYTSPLGISLPTVLSKGEHRREGFDFSLSWNDNLADFTYNVGMNFTYFDQLNAVNWSESEASIKNPYKRTTQQTGYWGTGYKSLGFYTSSEDVMNNPRRIVNNLLPGDLNYADLNGDGNVDGEDQWRIGKSSFPRANYGIFLNLGYKGAFLNILFQGASRRDIQIAADLRSGVGAQNRFIYGYQLDFWTPDNQGAKYPRLQNSNKFDNANHNVSPASDFWNVNAAYFRLKTVELGYDFKKVLLNNAKWISNLRLSLSGNNVFTISDAVKYGYDPETASTAGYGYPVVRTYAMRLSLGF</sequence>
<dbReference type="AlphaFoldDB" id="A0A060R7C6"/>
<dbReference type="EMBL" id="HG934468">
    <property type="protein sequence ID" value="CDN31110.1"/>
    <property type="molecule type" value="Genomic_DNA"/>
</dbReference>
<dbReference type="InterPro" id="IPR039426">
    <property type="entry name" value="TonB-dep_rcpt-like"/>
</dbReference>
<evidence type="ECO:0000256" key="2">
    <source>
        <dbReference type="SAM" id="SignalP"/>
    </source>
</evidence>
<dbReference type="Proteomes" id="UP000027616">
    <property type="component" value="Chromosome I"/>
</dbReference>
<dbReference type="SUPFAM" id="SSF49464">
    <property type="entry name" value="Carboxypeptidase regulatory domain-like"/>
    <property type="match status" value="1"/>
</dbReference>
<dbReference type="OrthoDB" id="9768177at2"/>
<dbReference type="InterPro" id="IPR037066">
    <property type="entry name" value="Plug_dom_sf"/>
</dbReference>
<dbReference type="STRING" id="1433126.BN938_1012"/>
<evidence type="ECO:0000313" key="5">
    <source>
        <dbReference type="Proteomes" id="UP000027616"/>
    </source>
</evidence>
<proteinExistence type="inferred from homology"/>
<dbReference type="NCBIfam" id="TIGR04056">
    <property type="entry name" value="OMP_RagA_SusC"/>
    <property type="match status" value="1"/>
</dbReference>
<keyword evidence="1" id="KW-0998">Cell outer membrane</keyword>
<dbReference type="KEGG" id="rbc:BN938_1012"/>
<dbReference type="HOGENOM" id="CLU_004317_1_0_10"/>
<keyword evidence="2" id="KW-0732">Signal</keyword>
<evidence type="ECO:0000256" key="1">
    <source>
        <dbReference type="PROSITE-ProRule" id="PRU01360"/>
    </source>
</evidence>
<gene>
    <name evidence="4" type="ORF">BN938_1012</name>
</gene>
<reference evidence="4 5" key="1">
    <citation type="journal article" date="2015" name="Genome Announc.">
        <title>Complete Genome Sequence of the Novel Leech Symbiont Mucinivorans hirudinis M3T.</title>
        <authorList>
            <person name="Nelson M.C."/>
            <person name="Bomar L."/>
            <person name="Graf J."/>
        </authorList>
    </citation>
    <scope>NUCLEOTIDE SEQUENCE [LARGE SCALE GENOMIC DNA]</scope>
    <source>
        <strain evidence="5">M3</strain>
    </source>
</reference>
<dbReference type="InterPro" id="IPR012910">
    <property type="entry name" value="Plug_dom"/>
</dbReference>
<comment type="similarity">
    <text evidence="1">Belongs to the TonB-dependent receptor family.</text>
</comment>
<dbReference type="PROSITE" id="PS52016">
    <property type="entry name" value="TONB_DEPENDENT_REC_3"/>
    <property type="match status" value="1"/>
</dbReference>
<evidence type="ECO:0000259" key="3">
    <source>
        <dbReference type="Pfam" id="PF07715"/>
    </source>
</evidence>
<feature type="domain" description="TonB-dependent receptor plug" evidence="3">
    <location>
        <begin position="132"/>
        <end position="231"/>
    </location>
</feature>
<keyword evidence="1" id="KW-0813">Transport</keyword>
<dbReference type="Pfam" id="PF13715">
    <property type="entry name" value="CarbopepD_reg_2"/>
    <property type="match status" value="1"/>
</dbReference>